<dbReference type="STRING" id="3818.A0A445D1P8"/>
<comment type="caution">
    <text evidence="1">The sequence shown here is derived from an EMBL/GenBank/DDBJ whole genome shotgun (WGS) entry which is preliminary data.</text>
</comment>
<gene>
    <name evidence="1" type="ORF">Ahy_A05g022736</name>
</gene>
<dbReference type="EMBL" id="SDMP01000005">
    <property type="protein sequence ID" value="RYR56994.1"/>
    <property type="molecule type" value="Genomic_DNA"/>
</dbReference>
<dbReference type="AlphaFoldDB" id="A0A445D1P8"/>
<name>A0A445D1P8_ARAHY</name>
<reference evidence="1 2" key="1">
    <citation type="submission" date="2019-01" db="EMBL/GenBank/DDBJ databases">
        <title>Sequencing of cultivated peanut Arachis hypogaea provides insights into genome evolution and oil improvement.</title>
        <authorList>
            <person name="Chen X."/>
        </authorList>
    </citation>
    <scope>NUCLEOTIDE SEQUENCE [LARGE SCALE GENOMIC DNA]</scope>
    <source>
        <strain evidence="2">cv. Fuhuasheng</strain>
        <tissue evidence="1">Leaves</tissue>
    </source>
</reference>
<keyword evidence="2" id="KW-1185">Reference proteome</keyword>
<dbReference type="Proteomes" id="UP000289738">
    <property type="component" value="Chromosome A05"/>
</dbReference>
<proteinExistence type="predicted"/>
<protein>
    <submittedName>
        <fullName evidence="1">Uncharacterized protein</fullName>
    </submittedName>
</protein>
<evidence type="ECO:0000313" key="2">
    <source>
        <dbReference type="Proteomes" id="UP000289738"/>
    </source>
</evidence>
<accession>A0A445D1P8</accession>
<sequence length="175" mass="20287">MHALNLDAMNAPKLLEYVNSDGEFVVGMEFSYEETIIAAIKDYTIRRGVDYMVCESKPTTFYAKCVQYGTSYDWLIRASLIKRKFCWVIKRYNGSHTCTRIRISQDHTKLNLDMIIEVIKSLVEADPSLKVKFVIAKVQSKFNYTTSYCKVWLTKQKAIANLFCGWEPSYEAFLL</sequence>
<organism evidence="1 2">
    <name type="scientific">Arachis hypogaea</name>
    <name type="common">Peanut</name>
    <dbReference type="NCBI Taxonomy" id="3818"/>
    <lineage>
        <taxon>Eukaryota</taxon>
        <taxon>Viridiplantae</taxon>
        <taxon>Streptophyta</taxon>
        <taxon>Embryophyta</taxon>
        <taxon>Tracheophyta</taxon>
        <taxon>Spermatophyta</taxon>
        <taxon>Magnoliopsida</taxon>
        <taxon>eudicotyledons</taxon>
        <taxon>Gunneridae</taxon>
        <taxon>Pentapetalae</taxon>
        <taxon>rosids</taxon>
        <taxon>fabids</taxon>
        <taxon>Fabales</taxon>
        <taxon>Fabaceae</taxon>
        <taxon>Papilionoideae</taxon>
        <taxon>50 kb inversion clade</taxon>
        <taxon>dalbergioids sensu lato</taxon>
        <taxon>Dalbergieae</taxon>
        <taxon>Pterocarpus clade</taxon>
        <taxon>Arachis</taxon>
    </lineage>
</organism>
<evidence type="ECO:0000313" key="1">
    <source>
        <dbReference type="EMBL" id="RYR56994.1"/>
    </source>
</evidence>